<evidence type="ECO:0000313" key="1">
    <source>
        <dbReference type="EMBL" id="MBZ2164499.1"/>
    </source>
</evidence>
<gene>
    <name evidence="1" type="ORF">K8N75_00310</name>
</gene>
<comment type="caution">
    <text evidence="1">The sequence shown here is derived from an EMBL/GenBank/DDBJ whole genome shotgun (WGS) entry which is preliminary data.</text>
</comment>
<dbReference type="AlphaFoldDB" id="A0A8T5UV18"/>
<proteinExistence type="predicted"/>
<dbReference type="Proteomes" id="UP000825933">
    <property type="component" value="Unassembled WGS sequence"/>
</dbReference>
<name>A0A8T5UV18_9EURY</name>
<keyword evidence="2" id="KW-1185">Reference proteome</keyword>
<sequence length="1224" mass="141811">MHTPLELLEKYFEKYDPLELVSTLGGLQLCQENHSQILRLETASRIACKTKNFRNESIDPIDFSLNLNTYLHSNGGIGILEDPPEGLFTDNIMFGQSNYTVYSGLSHTEPLCVQNLLNVIFLLKDEFPEKFHAFIYFGAISLLSLSNELANRNGQYRYMSSPDRWRKDIKVPASEGLHELSKTTIFTKEKIEEIEDIDYHMFIPFILPFGHQNFNNEDISKNPLFKTPLIKISNDIVIANPGTIAGTLRHFILITSQQFGVTDFLLENLKSKIWFDVNEYLRWMSFQKIDLDIPSLEESLPFDEDVFKIDNDKLAYVLLITDDLTDYDINEPFGTWDSSDYSKLASERCEFMVNWLKGNVSDCNEVLVLVIYGQIGRYGTICINELPEYSQTILMTYEELGVAAKTRECDNLTLWKYAKVQDSINNSVFASFLDKYVFYVNNNHSFYISDDFEPSSISISIPELGKSLRIKVANLWDTHSAVHFDNPNAKVNRLDENIPIYYYEITHERLIEGYHQPIWVGIIDEIYEKPELRSLSWDVTSSISYWLWQLTPNLKLHLEPLGFNPIRIIIDLEDPENWMFGDFEESTETPNLEFEVNDQTIQYKIPEGIFFIMNQTDNTADRLIIDGILKAFGILLENHGLTNNLNDLERQHILDIHAPLGMKKHFLLINATNNISLNPQYIPELRKLQEHDIEKNLDGLVDNLGDKTPPLGEILDKEAKVELCGNIVDVYYENLKTTLSEFNWKSVLEKLVGNNEAICNIRANESLKTAPVLGCYLDIPSKVEKDIIEVMEVERTALTTRALIEIIAAEPPNGVHEITMEALDNILAITYHIINWAMLSDDIYFDLYDIDLKILRSGRVGVNRKGMSDTWDPFMRSKTLENVETNLDNFKFIYKPEHKPDESLKEELDQAFKVEFGLTLTQMIQFNDILIRIAFEQESSAPSILMSELKLRIIAELEWTDVEFNNSLDIFALKQRNKWEVPPNGFETTDIWPWRYNRSLSFLRRPIIICSEPDDDPLIYWGPRHVEEAERNLVNLVISGQYQVNESTPREMKELVGKQINDRGKKFTNSVKEWFEENTEFDIYSEVPIAPRRALKANLDLGDIDVLVIDNENKNIFSIECKHIFYGRNPREIKNELEKFIGEKDESDSWITKHSKRDKWLNENTHKLISAYGLKSNEFQVFSIFVTVREIPITYIQDMSLPFISYTRLKRDGINSLYEVLGLD</sequence>
<accession>A0A8T5UV18</accession>
<dbReference type="RefSeq" id="WP_223790179.1">
    <property type="nucleotide sequence ID" value="NZ_JAIOUQ010000001.1"/>
</dbReference>
<protein>
    <submittedName>
        <fullName evidence="1">Uncharacterized protein</fullName>
    </submittedName>
</protein>
<evidence type="ECO:0000313" key="2">
    <source>
        <dbReference type="Proteomes" id="UP000825933"/>
    </source>
</evidence>
<reference evidence="2" key="1">
    <citation type="journal article" date="2022" name="Microbiol. Resour. Announc.">
        <title>Draft Genome Sequence of a Methanogenic Archaeon from West Spitsbergen Permafrost.</title>
        <authorList>
            <person name="Trubitsyn V."/>
            <person name="Rivkina E."/>
            <person name="Shcherbakova V."/>
        </authorList>
    </citation>
    <scope>NUCLEOTIDE SEQUENCE [LARGE SCALE GENOMIC DNA]</scope>
    <source>
        <strain evidence="2">VT</strain>
    </source>
</reference>
<organism evidence="1 2">
    <name type="scientific">Methanobacterium spitsbergense</name>
    <dbReference type="NCBI Taxonomy" id="2874285"/>
    <lineage>
        <taxon>Archaea</taxon>
        <taxon>Methanobacteriati</taxon>
        <taxon>Methanobacteriota</taxon>
        <taxon>Methanomada group</taxon>
        <taxon>Methanobacteria</taxon>
        <taxon>Methanobacteriales</taxon>
        <taxon>Methanobacteriaceae</taxon>
        <taxon>Methanobacterium</taxon>
    </lineage>
</organism>
<dbReference type="EMBL" id="JAIOUQ010000001">
    <property type="protein sequence ID" value="MBZ2164499.1"/>
    <property type="molecule type" value="Genomic_DNA"/>
</dbReference>